<accession>A0A2A6LYC9</accession>
<dbReference type="SUPFAM" id="SSF53474">
    <property type="entry name" value="alpha/beta-Hydrolases"/>
    <property type="match status" value="2"/>
</dbReference>
<dbReference type="Pfam" id="PF06057">
    <property type="entry name" value="VirJ"/>
    <property type="match status" value="1"/>
</dbReference>
<name>A0A2A6LYC9_RHIFR</name>
<sequence>MTLMGKLWSTAFLAALVLGTANLPAAADDARKFDTGMIPSPHILFPRRDATGLVVLLSDSGGWSSKEDTVARSLSDDNVIVIGIDLRAYLAALAKDDGDCVYTISDIESLSQQVQRAAGSGAYRPPVVAGVGAGGAMALAIAAQSPAATIGRTLAIDPEEGIALTKQLCTPAEKNRKGDRMVYGLTDGPLPDPVAVTFSSAASADGRAHVAALVEKHSEIETDDTDDDAYAALSDALSGYLGEDDEADNPFGLPLAILDAKPSRDTMAVIYSGDGGWRDIDKEVGNVLQQQGVPVVGVDSLRYFWAEREPQATADDLARIIGFYGKRWNVRNVLLIGYSFGADILPRTYNLLPSADRARIRQVTLMALSHQADFKVSVLGWLGAEGAGSAGDPVDDVKAINPSLVQCIYGTEERDDACPELKSSGADVVAIDGGHHFDEDYPALTRRVLDGLDRRLAAAK</sequence>
<reference evidence="3 4" key="1">
    <citation type="submission" date="2017-09" db="EMBL/GenBank/DDBJ databases">
        <title>Comparative genomics of rhizobia isolated from Phaseolus vulgaris in China.</title>
        <authorList>
            <person name="Tong W."/>
        </authorList>
    </citation>
    <scope>NUCLEOTIDE SEQUENCE [LARGE SCALE GENOMIC DNA]</scope>
    <source>
        <strain evidence="3 4">PCH1</strain>
    </source>
</reference>
<organism evidence="3 4">
    <name type="scientific">Rhizobium fredii</name>
    <name type="common">Sinorhizobium fredii</name>
    <dbReference type="NCBI Taxonomy" id="380"/>
    <lineage>
        <taxon>Bacteria</taxon>
        <taxon>Pseudomonadati</taxon>
        <taxon>Pseudomonadota</taxon>
        <taxon>Alphaproteobacteria</taxon>
        <taxon>Hyphomicrobiales</taxon>
        <taxon>Rhizobiaceae</taxon>
        <taxon>Sinorhizobium/Ensifer group</taxon>
        <taxon>Sinorhizobium</taxon>
    </lineage>
</organism>
<evidence type="ECO:0000313" key="4">
    <source>
        <dbReference type="Proteomes" id="UP000220353"/>
    </source>
</evidence>
<evidence type="ECO:0000256" key="1">
    <source>
        <dbReference type="SAM" id="SignalP"/>
    </source>
</evidence>
<keyword evidence="1" id="KW-0732">Signal</keyword>
<evidence type="ECO:0000259" key="2">
    <source>
        <dbReference type="Pfam" id="PF06057"/>
    </source>
</evidence>
<dbReference type="Gene3D" id="3.40.50.1820">
    <property type="entry name" value="alpha/beta hydrolase"/>
    <property type="match status" value="2"/>
</dbReference>
<comment type="caution">
    <text evidence="3">The sequence shown here is derived from an EMBL/GenBank/DDBJ whole genome shotgun (WGS) entry which is preliminary data.</text>
</comment>
<proteinExistence type="predicted"/>
<feature type="signal peptide" evidence="1">
    <location>
        <begin position="1"/>
        <end position="27"/>
    </location>
</feature>
<evidence type="ECO:0000313" key="3">
    <source>
        <dbReference type="EMBL" id="PDT47643.1"/>
    </source>
</evidence>
<feature type="domain" description="Bacterial virulence" evidence="2">
    <location>
        <begin position="265"/>
        <end position="455"/>
    </location>
</feature>
<dbReference type="EMBL" id="NWTC01000008">
    <property type="protein sequence ID" value="PDT47643.1"/>
    <property type="molecule type" value="Genomic_DNA"/>
</dbReference>
<dbReference type="InterPro" id="IPR029058">
    <property type="entry name" value="AB_hydrolase_fold"/>
</dbReference>
<protein>
    <submittedName>
        <fullName evidence="3">Virulence factor family protein</fullName>
    </submittedName>
</protein>
<feature type="chain" id="PRO_5012224704" evidence="1">
    <location>
        <begin position="28"/>
        <end position="460"/>
    </location>
</feature>
<dbReference type="AlphaFoldDB" id="A0A2A6LYC9"/>
<dbReference type="InterPro" id="IPR011225">
    <property type="entry name" value="IV_sec_VirJ"/>
</dbReference>
<dbReference type="InterPro" id="IPR010333">
    <property type="entry name" value="VirJ"/>
</dbReference>
<gene>
    <name evidence="3" type="ORF">CO661_13085</name>
</gene>
<dbReference type="PIRSF" id="PIRSF029063">
    <property type="entry name" value="IV_sec_VirJ"/>
    <property type="match status" value="1"/>
</dbReference>
<dbReference type="Proteomes" id="UP000220353">
    <property type="component" value="Unassembled WGS sequence"/>
</dbReference>
<dbReference type="RefSeq" id="WP_080579069.1">
    <property type="nucleotide sequence ID" value="NZ_NWTC01000008.1"/>
</dbReference>